<accession>A0AAD1SXP6</accession>
<sequence>MKAPLLLLLIAEVSGVYCSHSLQYYHTAVSVPGYGLPEYISVGFVDGIQITKYSSDIGRVVPVAQWMQKVAPDYWERNSKIGKVNEAVFKQDIIILRERFNQTG</sequence>
<protein>
    <recommendedName>
        <fullName evidence="3">MHC class I-like antigen recognition-like domain-containing protein</fullName>
    </recommendedName>
</protein>
<proteinExistence type="predicted"/>
<dbReference type="InterPro" id="IPR037055">
    <property type="entry name" value="MHC_I-like_Ag-recog_sf"/>
</dbReference>
<dbReference type="InterPro" id="IPR011162">
    <property type="entry name" value="MHC_I/II-like_Ag-recog"/>
</dbReference>
<keyword evidence="2" id="KW-0732">Signal</keyword>
<dbReference type="InterPro" id="IPR050208">
    <property type="entry name" value="MHC_class-I_related"/>
</dbReference>
<dbReference type="Pfam" id="PF00129">
    <property type="entry name" value="MHC_I"/>
    <property type="match status" value="1"/>
</dbReference>
<evidence type="ECO:0000256" key="2">
    <source>
        <dbReference type="SAM" id="SignalP"/>
    </source>
</evidence>
<dbReference type="PANTHER" id="PTHR16675:SF286">
    <property type="entry name" value="MHC CLASS I ANTIGEN"/>
    <property type="match status" value="1"/>
</dbReference>
<keyword evidence="1" id="KW-0325">Glycoprotein</keyword>
<dbReference type="GO" id="GO:0009897">
    <property type="term" value="C:external side of plasma membrane"/>
    <property type="evidence" value="ECO:0007669"/>
    <property type="project" value="TreeGrafter"/>
</dbReference>
<dbReference type="Proteomes" id="UP001295444">
    <property type="component" value="Chromosome 09"/>
</dbReference>
<name>A0AAD1SXP6_PELCU</name>
<feature type="non-terminal residue" evidence="4">
    <location>
        <position position="104"/>
    </location>
</feature>
<gene>
    <name evidence="4" type="ORF">PECUL_23A041385</name>
</gene>
<dbReference type="GO" id="GO:0005615">
    <property type="term" value="C:extracellular space"/>
    <property type="evidence" value="ECO:0007669"/>
    <property type="project" value="TreeGrafter"/>
</dbReference>
<feature type="domain" description="MHC class I-like antigen recognition-like" evidence="3">
    <location>
        <begin position="19"/>
        <end position="103"/>
    </location>
</feature>
<evidence type="ECO:0000313" key="4">
    <source>
        <dbReference type="EMBL" id="CAH2314421.1"/>
    </source>
</evidence>
<dbReference type="InterPro" id="IPR011161">
    <property type="entry name" value="MHC_I-like_Ag-recog"/>
</dbReference>
<dbReference type="GO" id="GO:0006955">
    <property type="term" value="P:immune response"/>
    <property type="evidence" value="ECO:0007669"/>
    <property type="project" value="TreeGrafter"/>
</dbReference>
<organism evidence="4 5">
    <name type="scientific">Pelobates cultripes</name>
    <name type="common">Western spadefoot toad</name>
    <dbReference type="NCBI Taxonomy" id="61616"/>
    <lineage>
        <taxon>Eukaryota</taxon>
        <taxon>Metazoa</taxon>
        <taxon>Chordata</taxon>
        <taxon>Craniata</taxon>
        <taxon>Vertebrata</taxon>
        <taxon>Euteleostomi</taxon>
        <taxon>Amphibia</taxon>
        <taxon>Batrachia</taxon>
        <taxon>Anura</taxon>
        <taxon>Pelobatoidea</taxon>
        <taxon>Pelobatidae</taxon>
        <taxon>Pelobates</taxon>
    </lineage>
</organism>
<keyword evidence="5" id="KW-1185">Reference proteome</keyword>
<evidence type="ECO:0000256" key="1">
    <source>
        <dbReference type="ARBA" id="ARBA00023180"/>
    </source>
</evidence>
<dbReference type="SUPFAM" id="SSF54452">
    <property type="entry name" value="MHC antigen-recognition domain"/>
    <property type="match status" value="1"/>
</dbReference>
<evidence type="ECO:0000259" key="3">
    <source>
        <dbReference type="Pfam" id="PF00129"/>
    </source>
</evidence>
<evidence type="ECO:0000313" key="5">
    <source>
        <dbReference type="Proteomes" id="UP001295444"/>
    </source>
</evidence>
<dbReference type="Gene3D" id="3.30.500.10">
    <property type="entry name" value="MHC class I-like antigen recognition-like"/>
    <property type="match status" value="1"/>
</dbReference>
<dbReference type="EMBL" id="OW240920">
    <property type="protein sequence ID" value="CAH2314421.1"/>
    <property type="molecule type" value="Genomic_DNA"/>
</dbReference>
<feature type="signal peptide" evidence="2">
    <location>
        <begin position="1"/>
        <end position="18"/>
    </location>
</feature>
<feature type="chain" id="PRO_5041909325" description="MHC class I-like antigen recognition-like domain-containing protein" evidence="2">
    <location>
        <begin position="19"/>
        <end position="104"/>
    </location>
</feature>
<dbReference type="PANTHER" id="PTHR16675">
    <property type="entry name" value="MHC CLASS I-RELATED"/>
    <property type="match status" value="1"/>
</dbReference>
<reference evidence="4" key="1">
    <citation type="submission" date="2022-03" db="EMBL/GenBank/DDBJ databases">
        <authorList>
            <person name="Alioto T."/>
            <person name="Alioto T."/>
            <person name="Gomez Garrido J."/>
        </authorList>
    </citation>
    <scope>NUCLEOTIDE SEQUENCE</scope>
</reference>
<dbReference type="AlphaFoldDB" id="A0AAD1SXP6"/>